<accession>S4PT30</accession>
<dbReference type="AlphaFoldDB" id="S4PT30"/>
<feature type="non-terminal residue" evidence="2">
    <location>
        <position position="1"/>
    </location>
</feature>
<sequence>CAKFFHKLSLCTKWLWKTLTFGNLSPIMTTWKRCDGYVKVWYQSNVQLHKIFRISIGTHSKLNVIAMPLARDIDANSDGQWT</sequence>
<evidence type="ECO:0000313" key="2">
    <source>
        <dbReference type="EMBL" id="JAA79807.1"/>
    </source>
</evidence>
<reference evidence="2" key="2">
    <citation type="submission" date="2013-05" db="EMBL/GenBank/DDBJ databases">
        <authorList>
            <person name="Carter J.-M."/>
            <person name="Baker S.C."/>
            <person name="Pink R."/>
            <person name="Carter D.R.F."/>
            <person name="Collins A."/>
            <person name="Tomlin J."/>
            <person name="Gibbs M."/>
            <person name="Breuker C.J."/>
        </authorList>
    </citation>
    <scope>NUCLEOTIDE SEQUENCE</scope>
    <source>
        <tissue evidence="2">Ovary</tissue>
    </source>
</reference>
<feature type="chain" id="PRO_5004532152" evidence="1">
    <location>
        <begin position="21"/>
        <end position="82"/>
    </location>
</feature>
<reference evidence="2" key="1">
    <citation type="journal article" date="2013" name="BMC Genomics">
        <title>Unscrambling butterfly oogenesis.</title>
        <authorList>
            <person name="Carter J.M."/>
            <person name="Baker S.C."/>
            <person name="Pink R."/>
            <person name="Carter D.R."/>
            <person name="Collins A."/>
            <person name="Tomlin J."/>
            <person name="Gibbs M."/>
            <person name="Breuker C.J."/>
        </authorList>
    </citation>
    <scope>NUCLEOTIDE SEQUENCE</scope>
    <source>
        <tissue evidence="2">Ovary</tissue>
    </source>
</reference>
<protein>
    <submittedName>
        <fullName evidence="2">Uncharacterized protein</fullName>
    </submittedName>
</protein>
<feature type="signal peptide" evidence="1">
    <location>
        <begin position="1"/>
        <end position="20"/>
    </location>
</feature>
<evidence type="ECO:0000256" key="1">
    <source>
        <dbReference type="SAM" id="SignalP"/>
    </source>
</evidence>
<name>S4PT30_9NEOP</name>
<keyword evidence="1" id="KW-0732">Signal</keyword>
<dbReference type="EMBL" id="GAIX01012753">
    <property type="protein sequence ID" value="JAA79807.1"/>
    <property type="molecule type" value="Transcribed_RNA"/>
</dbReference>
<proteinExistence type="predicted"/>
<organism evidence="2">
    <name type="scientific">Pararge aegeria</name>
    <name type="common">speckled wood butterfly</name>
    <dbReference type="NCBI Taxonomy" id="116150"/>
    <lineage>
        <taxon>Eukaryota</taxon>
        <taxon>Metazoa</taxon>
        <taxon>Ecdysozoa</taxon>
        <taxon>Arthropoda</taxon>
        <taxon>Hexapoda</taxon>
        <taxon>Insecta</taxon>
        <taxon>Pterygota</taxon>
        <taxon>Neoptera</taxon>
        <taxon>Endopterygota</taxon>
        <taxon>Lepidoptera</taxon>
        <taxon>Glossata</taxon>
        <taxon>Ditrysia</taxon>
        <taxon>Papilionoidea</taxon>
        <taxon>Nymphalidae</taxon>
        <taxon>Satyrinae</taxon>
        <taxon>Satyrini</taxon>
        <taxon>Parargina</taxon>
        <taxon>Pararge</taxon>
    </lineage>
</organism>